<reference evidence="1 2" key="1">
    <citation type="journal article" date="2016" name="Nat. Commun.">
        <title>Thousands of microbial genomes shed light on interconnected biogeochemical processes in an aquifer system.</title>
        <authorList>
            <person name="Anantharaman K."/>
            <person name="Brown C.T."/>
            <person name="Hug L.A."/>
            <person name="Sharon I."/>
            <person name="Castelle C.J."/>
            <person name="Probst A.J."/>
            <person name="Thomas B.C."/>
            <person name="Singh A."/>
            <person name="Wilkins M.J."/>
            <person name="Karaoz U."/>
            <person name="Brodie E.L."/>
            <person name="Williams K.H."/>
            <person name="Hubbard S.S."/>
            <person name="Banfield J.F."/>
        </authorList>
    </citation>
    <scope>NUCLEOTIDE SEQUENCE [LARGE SCALE GENOMIC DNA]</scope>
</reference>
<dbReference type="AlphaFoldDB" id="A0A1F5BI59"/>
<organism evidence="1 2">
    <name type="scientific">Candidatus Azambacteria bacterium RIFCSPHIGHO2_02_46_12</name>
    <dbReference type="NCBI Taxonomy" id="1797295"/>
    <lineage>
        <taxon>Bacteria</taxon>
        <taxon>Candidatus Azamiibacteriota</taxon>
    </lineage>
</organism>
<dbReference type="Proteomes" id="UP000179184">
    <property type="component" value="Unassembled WGS sequence"/>
</dbReference>
<accession>A0A1F5BI59</accession>
<name>A0A1F5BI59_9BACT</name>
<evidence type="ECO:0000313" key="2">
    <source>
        <dbReference type="Proteomes" id="UP000179184"/>
    </source>
</evidence>
<gene>
    <name evidence="1" type="ORF">A2W60_03065</name>
</gene>
<sequence>MENTFEKNLKDGEPEAKPRCLPEALRAVPSKNIFLSLIEKNWEWRAKSENAKKMFLLGTRALRAAAGRSDWFRSAIFDKMSSSQTVKTHQNLTFGMVGNKKLGIRWG</sequence>
<evidence type="ECO:0000313" key="1">
    <source>
        <dbReference type="EMBL" id="OGD30285.1"/>
    </source>
</evidence>
<dbReference type="EMBL" id="MEYN01000029">
    <property type="protein sequence ID" value="OGD30285.1"/>
    <property type="molecule type" value="Genomic_DNA"/>
</dbReference>
<protein>
    <submittedName>
        <fullName evidence="1">Uncharacterized protein</fullName>
    </submittedName>
</protein>
<comment type="caution">
    <text evidence="1">The sequence shown here is derived from an EMBL/GenBank/DDBJ whole genome shotgun (WGS) entry which is preliminary data.</text>
</comment>
<proteinExistence type="predicted"/>